<dbReference type="PANTHER" id="PTHR30244:SF9">
    <property type="entry name" value="PROTEIN RV3402C"/>
    <property type="match status" value="1"/>
</dbReference>
<evidence type="ECO:0000313" key="6">
    <source>
        <dbReference type="EMBL" id="NBJ91342.1"/>
    </source>
</evidence>
<keyword evidence="1 4" id="KW-0663">Pyridoxal phosphate</keyword>
<dbReference type="InterPro" id="IPR015424">
    <property type="entry name" value="PyrdxlP-dep_Trfase"/>
</dbReference>
<dbReference type="CDD" id="cd00616">
    <property type="entry name" value="AHBA_syn"/>
    <property type="match status" value="1"/>
</dbReference>
<dbReference type="GO" id="GO:0000271">
    <property type="term" value="P:polysaccharide biosynthetic process"/>
    <property type="evidence" value="ECO:0007669"/>
    <property type="project" value="TreeGrafter"/>
</dbReference>
<feature type="modified residue" description="N6-(pyridoxal phosphate)lysine" evidence="4">
    <location>
        <position position="186"/>
    </location>
</feature>
<dbReference type="Proteomes" id="UP001154420">
    <property type="component" value="Unassembled WGS sequence"/>
</dbReference>
<evidence type="ECO:0000256" key="5">
    <source>
        <dbReference type="RuleBase" id="RU004508"/>
    </source>
</evidence>
<dbReference type="RefSeq" id="WP_160558414.1">
    <property type="nucleotide sequence ID" value="NZ_QZDT01000001.1"/>
</dbReference>
<accession>A0A9X5BCV3</accession>
<dbReference type="Pfam" id="PF01041">
    <property type="entry name" value="DegT_DnrJ_EryC1"/>
    <property type="match status" value="1"/>
</dbReference>
<proteinExistence type="inferred from homology"/>
<comment type="similarity">
    <text evidence="2 5">Belongs to the DegT/DnrJ/EryC1 family.</text>
</comment>
<keyword evidence="6" id="KW-0032">Aminotransferase</keyword>
<dbReference type="SUPFAM" id="SSF53383">
    <property type="entry name" value="PLP-dependent transferases"/>
    <property type="match status" value="1"/>
</dbReference>
<dbReference type="PANTHER" id="PTHR30244">
    <property type="entry name" value="TRANSAMINASE"/>
    <property type="match status" value="1"/>
</dbReference>
<reference evidence="6" key="1">
    <citation type="submission" date="2018-09" db="EMBL/GenBank/DDBJ databases">
        <title>Murine metabolic-syndrome-specific gut microbial biobank.</title>
        <authorList>
            <person name="Liu C."/>
        </authorList>
    </citation>
    <scope>NUCLEOTIDE SEQUENCE</scope>
    <source>
        <strain evidence="6">D42-62</strain>
    </source>
</reference>
<keyword evidence="6" id="KW-0808">Transferase</keyword>
<sequence length="370" mass="42273">MDEQILVTKTSLPPYEDYIKKIRPLWDSHWITNMGMNHKLLEEKLCAYLQAPYLSLTVNGHMALELAIQAMDFPEGSEVITTPFTFISTTHAIVRNRLTPVFCDIKLDDYTIDETKIEELITKKTVAILPVHVYGNLCNVEAIARIASKYNLKVIYDSAHAFGETLNGKGIAHYGDVSIFSFHATKVFNTIEGGAVALHSKEMLERLYNLKNFGIRGEELIVSVGANAKMNEFSAIMGLCNLEYISENIELRRQKVQIYAEELANMDSIVVQKYNQEGVTYNYGYFPIRFLKKDIRDLVYNKLREQNIYSRKYFFPLTSDANCFEGKYNNLQLTNAKTAANNVLVLPLYPELNNSIIIKICKLIKEFSIL</sequence>
<dbReference type="EMBL" id="QZDT01000001">
    <property type="protein sequence ID" value="NBJ91342.1"/>
    <property type="molecule type" value="Genomic_DNA"/>
</dbReference>
<dbReference type="InterPro" id="IPR000653">
    <property type="entry name" value="DegT/StrS_aminotransferase"/>
</dbReference>
<gene>
    <name evidence="6" type="ORF">D5281_01760</name>
</gene>
<dbReference type="GO" id="GO:0030170">
    <property type="term" value="F:pyridoxal phosphate binding"/>
    <property type="evidence" value="ECO:0007669"/>
    <property type="project" value="TreeGrafter"/>
</dbReference>
<dbReference type="PIRSF" id="PIRSF000390">
    <property type="entry name" value="PLP_StrS"/>
    <property type="match status" value="1"/>
</dbReference>
<organism evidence="6 7">
    <name type="scientific">Parablautia muri</name>
    <dbReference type="NCBI Taxonomy" id="2320879"/>
    <lineage>
        <taxon>Bacteria</taxon>
        <taxon>Bacillati</taxon>
        <taxon>Bacillota</taxon>
        <taxon>Clostridia</taxon>
        <taxon>Lachnospirales</taxon>
        <taxon>Lachnospiraceae</taxon>
        <taxon>Parablautia</taxon>
    </lineage>
</organism>
<evidence type="ECO:0000256" key="1">
    <source>
        <dbReference type="ARBA" id="ARBA00022898"/>
    </source>
</evidence>
<keyword evidence="7" id="KW-1185">Reference proteome</keyword>
<name>A0A9X5BCV3_9FIRM</name>
<evidence type="ECO:0000256" key="3">
    <source>
        <dbReference type="PIRSR" id="PIRSR000390-1"/>
    </source>
</evidence>
<dbReference type="AlphaFoldDB" id="A0A9X5BCV3"/>
<dbReference type="InterPro" id="IPR015421">
    <property type="entry name" value="PyrdxlP-dep_Trfase_major"/>
</dbReference>
<protein>
    <submittedName>
        <fullName evidence="6">DegT/DnrJ/EryC1/StrS family aminotransferase</fullName>
    </submittedName>
</protein>
<comment type="caution">
    <text evidence="6">The sequence shown here is derived from an EMBL/GenBank/DDBJ whole genome shotgun (WGS) entry which is preliminary data.</text>
</comment>
<evidence type="ECO:0000313" key="7">
    <source>
        <dbReference type="Proteomes" id="UP001154420"/>
    </source>
</evidence>
<dbReference type="GO" id="GO:0008483">
    <property type="term" value="F:transaminase activity"/>
    <property type="evidence" value="ECO:0007669"/>
    <property type="project" value="UniProtKB-KW"/>
</dbReference>
<evidence type="ECO:0000256" key="4">
    <source>
        <dbReference type="PIRSR" id="PIRSR000390-2"/>
    </source>
</evidence>
<dbReference type="OrthoDB" id="9810913at2"/>
<dbReference type="Gene3D" id="3.40.640.10">
    <property type="entry name" value="Type I PLP-dependent aspartate aminotransferase-like (Major domain)"/>
    <property type="match status" value="1"/>
</dbReference>
<evidence type="ECO:0000256" key="2">
    <source>
        <dbReference type="ARBA" id="ARBA00037999"/>
    </source>
</evidence>
<feature type="active site" description="Proton acceptor" evidence="3">
    <location>
        <position position="186"/>
    </location>
</feature>